<dbReference type="EMBL" id="CADCUJ010000028">
    <property type="protein sequence ID" value="CAA9338118.1"/>
    <property type="molecule type" value="Genomic_DNA"/>
</dbReference>
<name>A0A6J4LP49_9ACTN</name>
<evidence type="ECO:0000313" key="1">
    <source>
        <dbReference type="EMBL" id="CAA9338118.1"/>
    </source>
</evidence>
<organism evidence="1">
    <name type="scientific">uncultured Nocardioidaceae bacterium</name>
    <dbReference type="NCBI Taxonomy" id="253824"/>
    <lineage>
        <taxon>Bacteria</taxon>
        <taxon>Bacillati</taxon>
        <taxon>Actinomycetota</taxon>
        <taxon>Actinomycetes</taxon>
        <taxon>Propionibacteriales</taxon>
        <taxon>Nocardioidaceae</taxon>
        <taxon>environmental samples</taxon>
    </lineage>
</organism>
<gene>
    <name evidence="1" type="ORF">AVDCRST_MAG72-641</name>
</gene>
<reference evidence="1" key="1">
    <citation type="submission" date="2020-02" db="EMBL/GenBank/DDBJ databases">
        <authorList>
            <person name="Meier V. D."/>
        </authorList>
    </citation>
    <scope>NUCLEOTIDE SEQUENCE</scope>
    <source>
        <strain evidence="1">AVDCRST_MAG72</strain>
    </source>
</reference>
<dbReference type="AlphaFoldDB" id="A0A6J4LP49"/>
<accession>A0A6J4LP49</accession>
<protein>
    <submittedName>
        <fullName evidence="1">Uncharacterized protein</fullName>
    </submittedName>
</protein>
<proteinExistence type="predicted"/>
<sequence length="42" mass="4432">MELAGIEPASFGAEPGLLRVQSAMALSQSRHSRRRVAGGLSH</sequence>